<keyword evidence="1" id="KW-0812">Transmembrane</keyword>
<accession>A0ABQ4KYM4</accession>
<reference evidence="2 3" key="1">
    <citation type="submission" date="2021-03" db="EMBL/GenBank/DDBJ databases">
        <title>Antimicrobial resistance genes in bacteria isolated from Japanese honey, and their potential for conferring macrolide and lincosamide resistance in the American foulbrood pathogen Paenibacillus larvae.</title>
        <authorList>
            <person name="Okamoto M."/>
            <person name="Kumagai M."/>
            <person name="Kanamori H."/>
            <person name="Takamatsu D."/>
        </authorList>
    </citation>
    <scope>NUCLEOTIDE SEQUENCE [LARGE SCALE GENOMIC DNA]</scope>
    <source>
        <strain evidence="2 3">J6TS1</strain>
    </source>
</reference>
<dbReference type="Proteomes" id="UP000680670">
    <property type="component" value="Unassembled WGS sequence"/>
</dbReference>
<evidence type="ECO:0000313" key="2">
    <source>
        <dbReference type="EMBL" id="GIN97138.1"/>
    </source>
</evidence>
<comment type="caution">
    <text evidence="2">The sequence shown here is derived from an EMBL/GenBank/DDBJ whole genome shotgun (WGS) entry which is preliminary data.</text>
</comment>
<name>A0ABQ4KYM4_SIMTE</name>
<proteinExistence type="predicted"/>
<evidence type="ECO:0000256" key="1">
    <source>
        <dbReference type="SAM" id="Phobius"/>
    </source>
</evidence>
<gene>
    <name evidence="2" type="ORF">J6TS1_30080</name>
</gene>
<dbReference type="EMBL" id="BORJ01000008">
    <property type="protein sequence ID" value="GIN97138.1"/>
    <property type="molecule type" value="Genomic_DNA"/>
</dbReference>
<keyword evidence="1" id="KW-1133">Transmembrane helix</keyword>
<keyword evidence="1" id="KW-0472">Membrane</keyword>
<organism evidence="2 3">
    <name type="scientific">Siminovitchia terrae</name>
    <name type="common">Bacillus terrae</name>
    <dbReference type="NCBI Taxonomy" id="1914933"/>
    <lineage>
        <taxon>Bacteria</taxon>
        <taxon>Bacillati</taxon>
        <taxon>Bacillota</taxon>
        <taxon>Bacilli</taxon>
        <taxon>Bacillales</taxon>
        <taxon>Bacillaceae</taxon>
        <taxon>Siminovitchia</taxon>
    </lineage>
</organism>
<feature type="transmembrane region" description="Helical" evidence="1">
    <location>
        <begin position="12"/>
        <end position="32"/>
    </location>
</feature>
<evidence type="ECO:0000313" key="3">
    <source>
        <dbReference type="Proteomes" id="UP000680670"/>
    </source>
</evidence>
<protein>
    <submittedName>
        <fullName evidence="2">Uncharacterized protein</fullName>
    </submittedName>
</protein>
<keyword evidence="3" id="KW-1185">Reference proteome</keyword>
<sequence>MIQVILRFLVSYFNSPFLGKIMCFKMFFNIFFKKIKIITIENINEGFPEKVTGNPFKCSSNLFLRRLQFSKVHINKGGFLGVKFHINEISRGSGLK</sequence>